<dbReference type="Gene3D" id="1.10.287.1490">
    <property type="match status" value="1"/>
</dbReference>
<keyword evidence="3" id="KW-1185">Reference proteome</keyword>
<dbReference type="RefSeq" id="WP_268610897.1">
    <property type="nucleotide sequence ID" value="NZ_CP113797.1"/>
</dbReference>
<dbReference type="KEGG" id="tsin:OXH18_02780"/>
<accession>A0A9E8ZM03</accession>
<name>A0A9E8ZM03_9CYAN</name>
<dbReference type="AlphaFoldDB" id="A0A9E8ZM03"/>
<protein>
    <submittedName>
        <fullName evidence="2">Uncharacterized protein</fullName>
    </submittedName>
</protein>
<organism evidence="2 3">
    <name type="scientific">Thermocoleostomius sinensis A174</name>
    <dbReference type="NCBI Taxonomy" id="2016057"/>
    <lineage>
        <taxon>Bacteria</taxon>
        <taxon>Bacillati</taxon>
        <taxon>Cyanobacteriota</taxon>
        <taxon>Cyanophyceae</taxon>
        <taxon>Oculatellales</taxon>
        <taxon>Oculatellaceae</taxon>
        <taxon>Thermocoleostomius</taxon>
    </lineage>
</organism>
<feature type="coiled-coil region" evidence="1">
    <location>
        <begin position="175"/>
        <end position="244"/>
    </location>
</feature>
<evidence type="ECO:0000256" key="1">
    <source>
        <dbReference type="SAM" id="Coils"/>
    </source>
</evidence>
<reference evidence="2" key="1">
    <citation type="submission" date="2022-12" db="EMBL/GenBank/DDBJ databases">
        <title>Polyphasic identification of a Novel Hot-Spring Cyanobacterium Ocullathermofonsia sinensis gen nov. sp. nov. and Genomic Insights on its Adaptations to the Thermal Habitat.</title>
        <authorList>
            <person name="Daroch M."/>
            <person name="Tang J."/>
            <person name="Jiang Y."/>
        </authorList>
    </citation>
    <scope>NUCLEOTIDE SEQUENCE</scope>
    <source>
        <strain evidence="2">PKUAC-SCTA174</strain>
    </source>
</reference>
<dbReference type="EMBL" id="CP113797">
    <property type="protein sequence ID" value="WAL60941.1"/>
    <property type="molecule type" value="Genomic_DNA"/>
</dbReference>
<dbReference type="Proteomes" id="UP001163152">
    <property type="component" value="Chromosome"/>
</dbReference>
<feature type="coiled-coil region" evidence="1">
    <location>
        <begin position="275"/>
        <end position="337"/>
    </location>
</feature>
<evidence type="ECO:0000313" key="2">
    <source>
        <dbReference type="EMBL" id="WAL60941.1"/>
    </source>
</evidence>
<evidence type="ECO:0000313" key="3">
    <source>
        <dbReference type="Proteomes" id="UP001163152"/>
    </source>
</evidence>
<proteinExistence type="predicted"/>
<gene>
    <name evidence="2" type="ORF">OXH18_02780</name>
</gene>
<keyword evidence="1" id="KW-0175">Coiled coil</keyword>
<sequence>MVQSGSRHRDDIVNDPCFQPQDCEDARNLSLTLVPADYQVLLEELQQAQTLDRERVDRIQQLEQALDQALVWLNDLRAQLTDQALLETQLANTEEYAHVQQQAIARLKLQLADQQQTLDVQLLETQQRDQAIQELMATIETMTHTQQQELERLRSFITQDQVEVQTHRSLLTQQIQDLQTTLETRQQRIADLESETLSARTLAATLREQLATAQQQIKDLSVRLQQYQADWAQLESQLAEVQSDRQTAVKLQSSISLPINLPLQRLSASEANTLLVSLQHDLTRAHRRIEMLENQLAQQTRLQAHWQQSHQQLEEERDRLQTRTGILERQTAELQEQILHQAQQATEYETAVQYWKDRYLAQQHQLSQLHELAEQVSSELEPDTIPSALTDLLNSLLTLTANTGETLPPPSIPLPKFPTPELPDFLVRRRDRVKGQRLGLRG</sequence>